<keyword evidence="2" id="KW-0732">Signal</keyword>
<name>A0A149PPV7_9BURK</name>
<dbReference type="EMBL" id="LRBG01000017">
    <property type="protein sequence ID" value="KXU86999.1"/>
    <property type="molecule type" value="Genomic_DNA"/>
</dbReference>
<comment type="caution">
    <text evidence="3">The sequence shown here is derived from an EMBL/GenBank/DDBJ whole genome shotgun (WGS) entry which is preliminary data.</text>
</comment>
<feature type="region of interest" description="Disordered" evidence="1">
    <location>
        <begin position="65"/>
        <end position="100"/>
    </location>
</feature>
<sequence>MKSLIQAVALAVVIAAPAAAFAQSDQPITRAEVKAEVQQLEQAGYNPATARDPQYPADIQAAEARVSAMKGQGDTSGYGSSTGGTSQSGQHPMWVNPDGQ</sequence>
<dbReference type="OrthoDB" id="9112534at2"/>
<reference evidence="3 4" key="1">
    <citation type="journal article" date="2015" name="Int. J. Syst. Evol. Microbiol.">
        <title>Burkholderia monticola sp. nov., isolated from mountain soil.</title>
        <authorList>
            <person name="Baek I."/>
            <person name="Seo B."/>
            <person name="Lee I."/>
            <person name="Yi H."/>
            <person name="Chun J."/>
        </authorList>
    </citation>
    <scope>NUCLEOTIDE SEQUENCE [LARGE SCALE GENOMIC DNA]</scope>
    <source>
        <strain evidence="3 4">JC2948</strain>
    </source>
</reference>
<dbReference type="STRING" id="1399968.CI15_16710"/>
<dbReference type="Proteomes" id="UP000075613">
    <property type="component" value="Unassembled WGS sequence"/>
</dbReference>
<evidence type="ECO:0000256" key="2">
    <source>
        <dbReference type="SAM" id="SignalP"/>
    </source>
</evidence>
<organism evidence="3 4">
    <name type="scientific">Paraburkholderia monticola</name>
    <dbReference type="NCBI Taxonomy" id="1399968"/>
    <lineage>
        <taxon>Bacteria</taxon>
        <taxon>Pseudomonadati</taxon>
        <taxon>Pseudomonadota</taxon>
        <taxon>Betaproteobacteria</taxon>
        <taxon>Burkholderiales</taxon>
        <taxon>Burkholderiaceae</taxon>
        <taxon>Paraburkholderia</taxon>
    </lineage>
</organism>
<feature type="chain" id="PRO_5007551460" description="Purine-nucleoside phosphorylase" evidence="2">
    <location>
        <begin position="23"/>
        <end position="100"/>
    </location>
</feature>
<accession>A0A149PPV7</accession>
<dbReference type="InterPro" id="IPR025421">
    <property type="entry name" value="DUF4148"/>
</dbReference>
<evidence type="ECO:0000313" key="4">
    <source>
        <dbReference type="Proteomes" id="UP000075613"/>
    </source>
</evidence>
<dbReference type="AlphaFoldDB" id="A0A149PPV7"/>
<protein>
    <recommendedName>
        <fullName evidence="5">Purine-nucleoside phosphorylase</fullName>
    </recommendedName>
</protein>
<evidence type="ECO:0008006" key="5">
    <source>
        <dbReference type="Google" id="ProtNLM"/>
    </source>
</evidence>
<gene>
    <name evidence="3" type="ORF">CI15_16710</name>
</gene>
<proteinExistence type="predicted"/>
<keyword evidence="4" id="KW-1185">Reference proteome</keyword>
<dbReference type="RefSeq" id="WP_062129446.1">
    <property type="nucleotide sequence ID" value="NZ_LRBG01000017.1"/>
</dbReference>
<evidence type="ECO:0000313" key="3">
    <source>
        <dbReference type="EMBL" id="KXU86999.1"/>
    </source>
</evidence>
<feature type="signal peptide" evidence="2">
    <location>
        <begin position="1"/>
        <end position="22"/>
    </location>
</feature>
<evidence type="ECO:0000256" key="1">
    <source>
        <dbReference type="SAM" id="MobiDB-lite"/>
    </source>
</evidence>
<dbReference type="Pfam" id="PF13663">
    <property type="entry name" value="DUF4148"/>
    <property type="match status" value="1"/>
</dbReference>